<dbReference type="PANTHER" id="PTHR47027:SF20">
    <property type="entry name" value="REVERSE TRANSCRIPTASE-LIKE PROTEIN WITH RNA-DIRECTED DNA POLYMERASE DOMAIN"/>
    <property type="match status" value="1"/>
</dbReference>
<dbReference type="AlphaFoldDB" id="A0A8X6VWE9"/>
<dbReference type="PANTHER" id="PTHR47027">
    <property type="entry name" value="REVERSE TRANSCRIPTASE DOMAIN-CONTAINING PROTEIN"/>
    <property type="match status" value="1"/>
</dbReference>
<dbReference type="Proteomes" id="UP000887159">
    <property type="component" value="Unassembled WGS sequence"/>
</dbReference>
<dbReference type="InterPro" id="IPR036691">
    <property type="entry name" value="Endo/exonu/phosph_ase_sf"/>
</dbReference>
<name>A0A8X6VWE9_TRICX</name>
<comment type="caution">
    <text evidence="2">The sequence shown here is derived from an EMBL/GenBank/DDBJ whole genome shotgun (WGS) entry which is preliminary data.</text>
</comment>
<protein>
    <submittedName>
        <fullName evidence="2">Craniofacial development protein 2</fullName>
    </submittedName>
</protein>
<dbReference type="InterPro" id="IPR000477">
    <property type="entry name" value="RT_dom"/>
</dbReference>
<feature type="domain" description="Reverse transcriptase" evidence="1">
    <location>
        <begin position="365"/>
        <end position="490"/>
    </location>
</feature>
<evidence type="ECO:0000259" key="1">
    <source>
        <dbReference type="Pfam" id="PF00078"/>
    </source>
</evidence>
<keyword evidence="3" id="KW-1185">Reference proteome</keyword>
<dbReference type="EMBL" id="BMAU01021366">
    <property type="protein sequence ID" value="GFY23699.1"/>
    <property type="molecule type" value="Genomic_DNA"/>
</dbReference>
<reference evidence="2" key="1">
    <citation type="submission" date="2020-08" db="EMBL/GenBank/DDBJ databases">
        <title>Multicomponent nature underlies the extraordinary mechanical properties of spider dragline silk.</title>
        <authorList>
            <person name="Kono N."/>
            <person name="Nakamura H."/>
            <person name="Mori M."/>
            <person name="Yoshida Y."/>
            <person name="Ohtoshi R."/>
            <person name="Malay A.D."/>
            <person name="Moran D.A.P."/>
            <person name="Tomita M."/>
            <person name="Numata K."/>
            <person name="Arakawa K."/>
        </authorList>
    </citation>
    <scope>NUCLEOTIDE SEQUENCE</scope>
</reference>
<gene>
    <name evidence="2" type="primary">CFDP2</name>
    <name evidence="2" type="ORF">TNCV_1629811</name>
</gene>
<evidence type="ECO:0000313" key="2">
    <source>
        <dbReference type="EMBL" id="GFY23699.1"/>
    </source>
</evidence>
<dbReference type="Pfam" id="PF00078">
    <property type="entry name" value="RVT_1"/>
    <property type="match status" value="1"/>
</dbReference>
<proteinExistence type="predicted"/>
<evidence type="ECO:0000313" key="3">
    <source>
        <dbReference type="Proteomes" id="UP000887159"/>
    </source>
</evidence>
<sequence length="498" mass="57768">MAPVLQVRGLGVGLTTLPLKKTLVTKSQDELFGQTSRKRLGKGLKDLRIGFGNIRSLYRNKGLQMLIKQMDNHRIDILAIQESRWKEEGIIEKKNHTIVYSCDKNKHIFGTAFILSKRLRPFLIDFVTKSPRPCKIRIRGTFFNYSFVNIHAPTEDKDRDANAKIGTEKEFKQIVGKSSLHDLSNDNGKRLIDFAADYNMAVPSTMFQHKNIHKITCRSPDRSTCNQIDHLLVDSRHKSDVLDARTYHGANLDSHHFLVMSRVRARISNFQKSRGKCLEKFDCGQLNDKVLKLKFQEQLENKYKEINNIFIDGDSIDKKWNTLKEIIIETSNQVVEKIKKSKKDWFDNDCFMATKRKKEAYSKMLMENRVGDYQNGFQKGRSTTEQIFNIRQVLEKTREFGIDMHHLFSNFKTVYDSINRKALIAAMKEFKIPDKLLMLISLTLSETKIIVKVQNDLSDPLEIKNGIRQGGALVCLLFNIALEKVVRDSNYQYQRKYF</sequence>
<organism evidence="2 3">
    <name type="scientific">Trichonephila clavipes</name>
    <name type="common">Golden silk orbweaver</name>
    <name type="synonym">Nephila clavipes</name>
    <dbReference type="NCBI Taxonomy" id="2585209"/>
    <lineage>
        <taxon>Eukaryota</taxon>
        <taxon>Metazoa</taxon>
        <taxon>Ecdysozoa</taxon>
        <taxon>Arthropoda</taxon>
        <taxon>Chelicerata</taxon>
        <taxon>Arachnida</taxon>
        <taxon>Araneae</taxon>
        <taxon>Araneomorphae</taxon>
        <taxon>Entelegynae</taxon>
        <taxon>Araneoidea</taxon>
        <taxon>Nephilidae</taxon>
        <taxon>Trichonephila</taxon>
    </lineage>
</organism>
<accession>A0A8X6VWE9</accession>
<dbReference type="Gene3D" id="3.60.10.10">
    <property type="entry name" value="Endonuclease/exonuclease/phosphatase"/>
    <property type="match status" value="1"/>
</dbReference>
<dbReference type="SUPFAM" id="SSF56219">
    <property type="entry name" value="DNase I-like"/>
    <property type="match status" value="1"/>
</dbReference>